<gene>
    <name evidence="3" type="ordered locus">Pden_4889</name>
</gene>
<dbReference type="AlphaFoldDB" id="A1BBQ5"/>
<protein>
    <submittedName>
        <fullName evidence="3">Nitrilase/cyanide hydratase and apolipoprotein N-acyltransferase</fullName>
    </submittedName>
</protein>
<dbReference type="Pfam" id="PF00795">
    <property type="entry name" value="CN_hydrolase"/>
    <property type="match status" value="1"/>
</dbReference>
<dbReference type="KEGG" id="pde:Pden_4889"/>
<keyword evidence="3" id="KW-0012">Acyltransferase</keyword>
<dbReference type="eggNOG" id="COG0388">
    <property type="taxonomic scope" value="Bacteria"/>
</dbReference>
<evidence type="ECO:0000256" key="1">
    <source>
        <dbReference type="ARBA" id="ARBA00022801"/>
    </source>
</evidence>
<keyword evidence="4" id="KW-1185">Reference proteome</keyword>
<evidence type="ECO:0000313" key="4">
    <source>
        <dbReference type="Proteomes" id="UP000000361"/>
    </source>
</evidence>
<dbReference type="InterPro" id="IPR036526">
    <property type="entry name" value="C-N_Hydrolase_sf"/>
</dbReference>
<dbReference type="PROSITE" id="PS50263">
    <property type="entry name" value="CN_HYDROLASE"/>
    <property type="match status" value="1"/>
</dbReference>
<accession>A1BBQ5</accession>
<dbReference type="HOGENOM" id="CLU_030130_3_6_5"/>
<dbReference type="GO" id="GO:0016746">
    <property type="term" value="F:acyltransferase activity"/>
    <property type="evidence" value="ECO:0007669"/>
    <property type="project" value="UniProtKB-KW"/>
</dbReference>
<dbReference type="EnsemblBacteria" id="ABL72949">
    <property type="protein sequence ID" value="ABL72949"/>
    <property type="gene ID" value="Pden_4889"/>
</dbReference>
<proteinExistence type="predicted"/>
<keyword evidence="3" id="KW-0449">Lipoprotein</keyword>
<keyword evidence="3" id="KW-0808">Transferase</keyword>
<evidence type="ECO:0000313" key="3">
    <source>
        <dbReference type="EMBL" id="ABL72949.1"/>
    </source>
</evidence>
<dbReference type="PANTHER" id="PTHR43674:SF2">
    <property type="entry name" value="BETA-UREIDOPROPIONASE"/>
    <property type="match status" value="1"/>
</dbReference>
<evidence type="ECO:0000259" key="2">
    <source>
        <dbReference type="PROSITE" id="PS50263"/>
    </source>
</evidence>
<name>A1BBQ5_PARDP</name>
<dbReference type="Gene3D" id="3.60.110.10">
    <property type="entry name" value="Carbon-nitrogen hydrolase"/>
    <property type="match status" value="1"/>
</dbReference>
<dbReference type="PANTHER" id="PTHR43674">
    <property type="entry name" value="NITRILASE C965.09-RELATED"/>
    <property type="match status" value="1"/>
</dbReference>
<keyword evidence="3" id="KW-0614">Plasmid</keyword>
<keyword evidence="1" id="KW-0378">Hydrolase</keyword>
<dbReference type="InterPro" id="IPR050345">
    <property type="entry name" value="Aliph_Amidase/BUP"/>
</dbReference>
<dbReference type="SUPFAM" id="SSF56317">
    <property type="entry name" value="Carbon-nitrogen hydrolase"/>
    <property type="match status" value="1"/>
</dbReference>
<reference evidence="4" key="1">
    <citation type="submission" date="2006-12" db="EMBL/GenBank/DDBJ databases">
        <title>Complete sequence of plasmid 1 of Paracoccus denitrificans PD1222.</title>
        <authorList>
            <person name="Copeland A."/>
            <person name="Lucas S."/>
            <person name="Lapidus A."/>
            <person name="Barry K."/>
            <person name="Detter J.C."/>
            <person name="Glavina del Rio T."/>
            <person name="Hammon N."/>
            <person name="Israni S."/>
            <person name="Dalin E."/>
            <person name="Tice H."/>
            <person name="Pitluck S."/>
            <person name="Munk A.C."/>
            <person name="Brettin T."/>
            <person name="Bruce D."/>
            <person name="Han C."/>
            <person name="Tapia R."/>
            <person name="Gilna P."/>
            <person name="Schmutz J."/>
            <person name="Larimer F."/>
            <person name="Land M."/>
            <person name="Hauser L."/>
            <person name="Kyrpides N."/>
            <person name="Lykidis A."/>
            <person name="Spiro S."/>
            <person name="Richardson D.J."/>
            <person name="Moir J.W.B."/>
            <person name="Ferguson S.J."/>
            <person name="van Spanning R.J.M."/>
            <person name="Richardson P."/>
        </authorList>
    </citation>
    <scope>NUCLEOTIDE SEQUENCE [LARGE SCALE GENOMIC DNA]</scope>
    <source>
        <strain evidence="4">Pd 1222</strain>
        <plasmid evidence="4">pPD1222</plasmid>
    </source>
</reference>
<dbReference type="EMBL" id="CP000491">
    <property type="protein sequence ID" value="ABL72949.1"/>
    <property type="molecule type" value="Genomic_DNA"/>
</dbReference>
<feature type="domain" description="CN hydrolase" evidence="2">
    <location>
        <begin position="22"/>
        <end position="266"/>
    </location>
</feature>
<sequence>MRPCPRGGDAEGPKAMTTNKTITIGAAQFSSEIGDVDANLDRHLHWIARGREAGLDMLVMPELSLTGHYGSENLLDAAMSRKDPRLKRLAEAAGPMAVTLGFIEEGPAAQFYNAAAILCDGRMIHLHRKVNLPTYGKLEEGKHYAPGRFVETCELDGYWRAGLLICADVWNPALTHLAFLHGATLLICPVSSGEEAVGVDFDNPGGWALTCRFYAMIYGAPVVMVNRTGTERDLTFWGGSRIIDPFGRALAVAGSGEEMITATLDYDVLRRARHLLPTVRDSNLALVQRETARLIDTLGVPDFVRE</sequence>
<dbReference type="InterPro" id="IPR003010">
    <property type="entry name" value="C-N_Hydrolase"/>
</dbReference>
<dbReference type="CDD" id="cd07586">
    <property type="entry name" value="nitrilase_8"/>
    <property type="match status" value="1"/>
</dbReference>
<dbReference type="GO" id="GO:0050126">
    <property type="term" value="F:N-carbamoylputrescine amidase activity"/>
    <property type="evidence" value="ECO:0007669"/>
    <property type="project" value="TreeGrafter"/>
</dbReference>
<dbReference type="GO" id="GO:0033388">
    <property type="term" value="P:putrescine biosynthetic process from arginine"/>
    <property type="evidence" value="ECO:0007669"/>
    <property type="project" value="TreeGrafter"/>
</dbReference>
<geneLocation type="plasmid" evidence="4">
    <name>pPD1222</name>
</geneLocation>
<dbReference type="Proteomes" id="UP000000361">
    <property type="component" value="Chromosome 1"/>
</dbReference>
<organism evidence="3 4">
    <name type="scientific">Paracoccus denitrificans (strain Pd 1222)</name>
    <dbReference type="NCBI Taxonomy" id="318586"/>
    <lineage>
        <taxon>Bacteria</taxon>
        <taxon>Pseudomonadati</taxon>
        <taxon>Pseudomonadota</taxon>
        <taxon>Alphaproteobacteria</taxon>
        <taxon>Rhodobacterales</taxon>
        <taxon>Paracoccaceae</taxon>
        <taxon>Paracoccus</taxon>
    </lineage>
</organism>